<feature type="region of interest" description="Disordered" evidence="1">
    <location>
        <begin position="1"/>
        <end position="27"/>
    </location>
</feature>
<protein>
    <submittedName>
        <fullName evidence="2">Uncharacterized protein</fullName>
    </submittedName>
</protein>
<dbReference type="EMBL" id="JACMSC010000017">
    <property type="protein sequence ID" value="KAG6479759.1"/>
    <property type="molecule type" value="Genomic_DNA"/>
</dbReference>
<keyword evidence="3" id="KW-1185">Reference proteome</keyword>
<dbReference type="Proteomes" id="UP000734854">
    <property type="component" value="Unassembled WGS sequence"/>
</dbReference>
<dbReference type="AlphaFoldDB" id="A0A8J5KG18"/>
<evidence type="ECO:0000313" key="2">
    <source>
        <dbReference type="EMBL" id="KAG6479759.1"/>
    </source>
</evidence>
<reference evidence="2 3" key="1">
    <citation type="submission" date="2020-08" db="EMBL/GenBank/DDBJ databases">
        <title>Plant Genome Project.</title>
        <authorList>
            <person name="Zhang R.-G."/>
        </authorList>
    </citation>
    <scope>NUCLEOTIDE SEQUENCE [LARGE SCALE GENOMIC DNA]</scope>
    <source>
        <tissue evidence="2">Rhizome</tissue>
    </source>
</reference>
<accession>A0A8J5KG18</accession>
<name>A0A8J5KG18_ZINOF</name>
<evidence type="ECO:0000256" key="1">
    <source>
        <dbReference type="SAM" id="MobiDB-lite"/>
    </source>
</evidence>
<organism evidence="2 3">
    <name type="scientific">Zingiber officinale</name>
    <name type="common">Ginger</name>
    <name type="synonym">Amomum zingiber</name>
    <dbReference type="NCBI Taxonomy" id="94328"/>
    <lineage>
        <taxon>Eukaryota</taxon>
        <taxon>Viridiplantae</taxon>
        <taxon>Streptophyta</taxon>
        <taxon>Embryophyta</taxon>
        <taxon>Tracheophyta</taxon>
        <taxon>Spermatophyta</taxon>
        <taxon>Magnoliopsida</taxon>
        <taxon>Liliopsida</taxon>
        <taxon>Zingiberales</taxon>
        <taxon>Zingiberaceae</taxon>
        <taxon>Zingiber</taxon>
    </lineage>
</organism>
<evidence type="ECO:0000313" key="3">
    <source>
        <dbReference type="Proteomes" id="UP000734854"/>
    </source>
</evidence>
<feature type="compositionally biased region" description="Basic and acidic residues" evidence="1">
    <location>
        <begin position="12"/>
        <end position="22"/>
    </location>
</feature>
<comment type="caution">
    <text evidence="2">The sequence shown here is derived from an EMBL/GenBank/DDBJ whole genome shotgun (WGS) entry which is preliminary data.</text>
</comment>
<sequence>MREESLGSSGEILRRSPPKEKQAIGGLDVNEWNGRRVVSEPKCPTLCSAAVAGVSAGIVGTLPSVEATRDGWQRLV</sequence>
<gene>
    <name evidence="2" type="ORF">ZIOFF_063232</name>
</gene>
<proteinExistence type="predicted"/>